<accession>A0ABW9BY24</accession>
<protein>
    <submittedName>
        <fullName evidence="1">Uncharacterized protein</fullName>
    </submittedName>
</protein>
<name>A0ABW9BY24_9BURK</name>
<reference evidence="1 2" key="1">
    <citation type="journal article" date="2024" name="Chem. Sci.">
        <title>Discovery of megapolipeptins by genome mining of a Burkholderiales bacteria collection.</title>
        <authorList>
            <person name="Paulo B.S."/>
            <person name="Recchia M.J.J."/>
            <person name="Lee S."/>
            <person name="Fergusson C.H."/>
            <person name="Romanowski S.B."/>
            <person name="Hernandez A."/>
            <person name="Krull N."/>
            <person name="Liu D.Y."/>
            <person name="Cavanagh H."/>
            <person name="Bos A."/>
            <person name="Gray C.A."/>
            <person name="Murphy B.T."/>
            <person name="Linington R.G."/>
            <person name="Eustaquio A.S."/>
        </authorList>
    </citation>
    <scope>NUCLEOTIDE SEQUENCE [LARGE SCALE GENOMIC DNA]</scope>
    <source>
        <strain evidence="1 2">RL17-379-BIB-C</strain>
    </source>
</reference>
<keyword evidence="2" id="KW-1185">Reference proteome</keyword>
<comment type="caution">
    <text evidence="1">The sequence shown here is derived from an EMBL/GenBank/DDBJ whole genome shotgun (WGS) entry which is preliminary data.</text>
</comment>
<proteinExistence type="predicted"/>
<evidence type="ECO:0000313" key="2">
    <source>
        <dbReference type="Proteomes" id="UP001629288"/>
    </source>
</evidence>
<sequence length="78" mass="8729">MPISGPVHAINFQSIKPRLFERSEKIFASLVRHGVLGIGDRCACIGSAQRRSAFCVRMVRDTPQARIHPINAIKFLIE</sequence>
<dbReference type="RefSeq" id="WP_408128164.1">
    <property type="nucleotide sequence ID" value="NZ_JAQQDH010000002.1"/>
</dbReference>
<organism evidence="1 2">
    <name type="scientific">Paraburkholderia strydomiana</name>
    <dbReference type="NCBI Taxonomy" id="1245417"/>
    <lineage>
        <taxon>Bacteria</taxon>
        <taxon>Pseudomonadati</taxon>
        <taxon>Pseudomonadota</taxon>
        <taxon>Betaproteobacteria</taxon>
        <taxon>Burkholderiales</taxon>
        <taxon>Burkholderiaceae</taxon>
        <taxon>Paraburkholderia</taxon>
    </lineage>
</organism>
<dbReference type="Proteomes" id="UP001629288">
    <property type="component" value="Unassembled WGS sequence"/>
</dbReference>
<evidence type="ECO:0000313" key="1">
    <source>
        <dbReference type="EMBL" id="MFM0443577.1"/>
    </source>
</evidence>
<dbReference type="EMBL" id="JAQQDH010000002">
    <property type="protein sequence ID" value="MFM0443577.1"/>
    <property type="molecule type" value="Genomic_DNA"/>
</dbReference>
<gene>
    <name evidence="1" type="ORF">PQR00_08240</name>
</gene>